<evidence type="ECO:0000259" key="10">
    <source>
        <dbReference type="PROSITE" id="PS50903"/>
    </source>
</evidence>
<comment type="function">
    <text evidence="1">Rubredoxin is a small nonheme, iron protein lacking acid-labile sulfide. Its single Fe, chelated to 4 Cys, functions as an electron acceptor and may also stabilize the conformation of the molecule.</text>
</comment>
<dbReference type="PANTHER" id="PTHR30109">
    <property type="entry name" value="HYDROXYLAMINE REDUCTASE"/>
    <property type="match status" value="1"/>
</dbReference>
<dbReference type="NCBIfam" id="TIGR01703">
    <property type="entry name" value="hybrid_clust"/>
    <property type="match status" value="1"/>
</dbReference>
<dbReference type="CDD" id="cd01914">
    <property type="entry name" value="HCP"/>
    <property type="match status" value="1"/>
</dbReference>
<keyword evidence="4 9" id="KW-0479">Metal-binding</keyword>
<evidence type="ECO:0000256" key="9">
    <source>
        <dbReference type="HAMAP-Rule" id="MF_00069"/>
    </source>
</evidence>
<evidence type="ECO:0000256" key="8">
    <source>
        <dbReference type="ARBA" id="ARBA00023014"/>
    </source>
</evidence>
<feature type="binding site" evidence="9">
    <location>
        <position position="67"/>
    </location>
    <ligand>
        <name>[4Fe-4S] cluster</name>
        <dbReference type="ChEBI" id="CHEBI:49883"/>
    </ligand>
</feature>
<keyword evidence="3 9" id="KW-0963">Cytoplasm</keyword>
<feature type="binding site" evidence="9">
    <location>
        <position position="400"/>
    </location>
    <ligand>
        <name>hybrid [4Fe-2O-2S] cluster</name>
        <dbReference type="ChEBI" id="CHEBI:60519"/>
    </ligand>
</feature>
<dbReference type="GO" id="GO:0051539">
    <property type="term" value="F:4 iron, 4 sulfur cluster binding"/>
    <property type="evidence" value="ECO:0007669"/>
    <property type="project" value="UniProtKB-KW"/>
</dbReference>
<keyword evidence="7 9" id="KW-0408">Iron</keyword>
<evidence type="ECO:0000256" key="2">
    <source>
        <dbReference type="ARBA" id="ARBA00022448"/>
    </source>
</evidence>
<feature type="binding site" evidence="9">
    <location>
        <position position="70"/>
    </location>
    <ligand>
        <name>[4Fe-4S] cluster</name>
        <dbReference type="ChEBI" id="CHEBI:49883"/>
    </ligand>
</feature>
<dbReference type="Gene3D" id="3.40.50.2030">
    <property type="match status" value="2"/>
</dbReference>
<feature type="binding site" evidence="9">
    <location>
        <position position="193"/>
    </location>
    <ligand>
        <name>hybrid [4Fe-2O-2S] cluster</name>
        <dbReference type="ChEBI" id="CHEBI:60519"/>
    </ligand>
</feature>
<evidence type="ECO:0000256" key="3">
    <source>
        <dbReference type="ARBA" id="ARBA00022490"/>
    </source>
</evidence>
<evidence type="ECO:0000256" key="6">
    <source>
        <dbReference type="ARBA" id="ARBA00023002"/>
    </source>
</evidence>
<dbReference type="InterPro" id="IPR024935">
    <property type="entry name" value="Rubredoxin_dom"/>
</dbReference>
<dbReference type="SUPFAM" id="SSF56821">
    <property type="entry name" value="Prismane protein-like"/>
    <property type="match status" value="1"/>
</dbReference>
<dbReference type="EC" id="1.7.99.1" evidence="9"/>
<dbReference type="FunFam" id="2.20.28.10:FF:000001">
    <property type="entry name" value="Rubredoxin"/>
    <property type="match status" value="1"/>
</dbReference>
<evidence type="ECO:0000313" key="12">
    <source>
        <dbReference type="Proteomes" id="UP000256864"/>
    </source>
</evidence>
<keyword evidence="8 9" id="KW-0411">Iron-sulfur</keyword>
<dbReference type="RefSeq" id="WP_115892687.1">
    <property type="nucleotide sequence ID" value="NZ_QREL01000002.1"/>
</dbReference>
<dbReference type="PANTHER" id="PTHR30109:SF0">
    <property type="entry name" value="HYDROXYLAMINE REDUCTASE"/>
    <property type="match status" value="1"/>
</dbReference>
<dbReference type="EMBL" id="QREL01000002">
    <property type="protein sequence ID" value="REE26480.1"/>
    <property type="molecule type" value="Genomic_DNA"/>
</dbReference>
<dbReference type="Pfam" id="PF03063">
    <property type="entry name" value="Prismane"/>
    <property type="match status" value="1"/>
</dbReference>
<feature type="binding site" evidence="9">
    <location>
        <position position="375"/>
    </location>
    <ligand>
        <name>hybrid [4Fe-2O-2S] cluster</name>
        <dbReference type="ChEBI" id="CHEBI:60519"/>
    </ligand>
</feature>
<comment type="cofactor">
    <cofactor evidence="9">
        <name>[4Fe-4S] cluster</name>
        <dbReference type="ChEBI" id="CHEBI:49883"/>
    </cofactor>
    <text evidence="9">Binds 1 [4Fe-4S] cluster.</text>
</comment>
<dbReference type="CDD" id="cd00730">
    <property type="entry name" value="rubredoxin"/>
    <property type="match status" value="1"/>
</dbReference>
<accession>A0A371NDJ7</accession>
<feature type="binding site" evidence="9">
    <location>
        <position position="217"/>
    </location>
    <ligand>
        <name>hybrid [4Fe-2O-2S] cluster</name>
        <dbReference type="ChEBI" id="CHEBI:60519"/>
    </ligand>
</feature>
<dbReference type="SUPFAM" id="SSF57802">
    <property type="entry name" value="Rubredoxin-like"/>
    <property type="match status" value="1"/>
</dbReference>
<dbReference type="GO" id="GO:0005737">
    <property type="term" value="C:cytoplasm"/>
    <property type="evidence" value="ECO:0007669"/>
    <property type="project" value="UniProtKB-SubCell"/>
</dbReference>
<feature type="binding site" description="via persulfide group" evidence="9">
    <location>
        <position position="347"/>
    </location>
    <ligand>
        <name>hybrid [4Fe-2O-2S] cluster</name>
        <dbReference type="ChEBI" id="CHEBI:60519"/>
    </ligand>
</feature>
<dbReference type="InterPro" id="IPR016100">
    <property type="entry name" value="Prismane_a-bundle"/>
</dbReference>
<comment type="cofactor">
    <cofactor evidence="9">
        <name>hybrid [4Fe-2O-2S] cluster</name>
        <dbReference type="ChEBI" id="CHEBI:60519"/>
    </cofactor>
    <text evidence="9">Binds 1 hybrid [4Fe-2O-2S] cluster.</text>
</comment>
<dbReference type="NCBIfam" id="NF045768">
    <property type="entry name" value="RubredRD"/>
    <property type="match status" value="1"/>
</dbReference>
<dbReference type="Proteomes" id="UP000256864">
    <property type="component" value="Unassembled WGS sequence"/>
</dbReference>
<gene>
    <name evidence="9" type="primary">hcp</name>
    <name evidence="11" type="ORF">C7452_1448</name>
</gene>
<reference evidence="11 12" key="1">
    <citation type="submission" date="2018-07" db="EMBL/GenBank/DDBJ databases">
        <title>Genomic Encyclopedia of Type Strains, Phase IV (KMG-IV): sequencing the most valuable type-strain genomes for metagenomic binning, comparative biology and taxonomic classification.</title>
        <authorList>
            <person name="Goeker M."/>
        </authorList>
    </citation>
    <scope>NUCLEOTIDE SEQUENCE [LARGE SCALE GENOMIC DNA]</scope>
    <source>
        <strain evidence="11 12">DSM 7466</strain>
    </source>
</reference>
<feature type="binding site" evidence="9">
    <location>
        <position position="261"/>
    </location>
    <ligand>
        <name>hybrid [4Fe-2O-2S] cluster</name>
        <dbReference type="ChEBI" id="CHEBI:60519"/>
    </ligand>
</feature>
<dbReference type="GO" id="GO:0004601">
    <property type="term" value="F:peroxidase activity"/>
    <property type="evidence" value="ECO:0007669"/>
    <property type="project" value="TreeGrafter"/>
</dbReference>
<keyword evidence="5" id="KW-0249">Electron transport</keyword>
<dbReference type="Gene3D" id="1.20.1270.20">
    <property type="match status" value="1"/>
</dbReference>
<evidence type="ECO:0000256" key="1">
    <source>
        <dbReference type="ARBA" id="ARBA00002360"/>
    </source>
</evidence>
<dbReference type="AlphaFoldDB" id="A0A371NDJ7"/>
<proteinExistence type="inferred from homology"/>
<sequence>MKYRCKVCDYIYDPDVGDPRSGIEPGTPFEELPDDWLCPVCNVGKDQFEPLRGEIKRVRPEDIDMFCYQCSQTVRGRACTIRGVCGKEPTVARLQDNLLFAIKGISAYLYHARELGYTDEEVDAFLERGFYSTLTNVNFDAGEFIDLALEAGEMNIRTMKLLKKAHIDTYGEPEPTEVRVGALEGPAIIATGHSLRALEELLKQTEGTGINIYTHSELLPAHGYPGLRKYPHLAGQLGGPWFDQKDTFSRYTAAILGTSNCVLLPRDDYRDRMFTCGVAALPGVEHLEGYDFSPLIDKALELPPLSEEDATTLTTGFGLSTILSLADKIRELVEDGKIRRFFLVGGCDSPLPGAKYYTEFVRKLPEDTVVLTLACGKYRFNSMDLGDIEGVPRLIDLGQCNDAIVAVELVEALSNLFQMDINELPLSIILSWMEQKAAAILWSLLSLDLRGMYIGPILPGWANEDIVKFLVDNYDLTPIGDPEEDIRKILG</sequence>
<comment type="catalytic activity">
    <reaction evidence="9">
        <text>A + NH4(+) + H2O = hydroxylamine + AH2 + H(+)</text>
        <dbReference type="Rhea" id="RHEA:22052"/>
        <dbReference type="ChEBI" id="CHEBI:13193"/>
        <dbReference type="ChEBI" id="CHEBI:15377"/>
        <dbReference type="ChEBI" id="CHEBI:15378"/>
        <dbReference type="ChEBI" id="CHEBI:15429"/>
        <dbReference type="ChEBI" id="CHEBI:17499"/>
        <dbReference type="ChEBI" id="CHEBI:28938"/>
        <dbReference type="EC" id="1.7.99.1"/>
    </reaction>
</comment>
<comment type="subcellular location">
    <subcellularLocation>
        <location evidence="9">Cytoplasm</location>
    </subcellularLocation>
</comment>
<comment type="function">
    <text evidence="9">Catalyzes the reduction of hydroxylamine to form NH(3) and H(2)O.</text>
</comment>
<feature type="domain" description="Rubredoxin-like" evidence="10">
    <location>
        <begin position="2"/>
        <end position="51"/>
    </location>
</feature>
<dbReference type="PRINTS" id="PR00163">
    <property type="entry name" value="RUBREDOXIN"/>
</dbReference>
<keyword evidence="9" id="KW-0004">4Fe-4S</keyword>
<feature type="binding site" evidence="9">
    <location>
        <position position="436"/>
    </location>
    <ligand>
        <name>hybrid [4Fe-2O-2S] cluster</name>
        <dbReference type="ChEBI" id="CHEBI:60519"/>
    </ligand>
</feature>
<dbReference type="GO" id="GO:0042542">
    <property type="term" value="P:response to hydrogen peroxide"/>
    <property type="evidence" value="ECO:0007669"/>
    <property type="project" value="TreeGrafter"/>
</dbReference>
<keyword evidence="12" id="KW-1185">Reference proteome</keyword>
<feature type="modified residue" description="Cysteine persulfide" evidence="9">
    <location>
        <position position="347"/>
    </location>
</feature>
<dbReference type="GO" id="GO:0005506">
    <property type="term" value="F:iron ion binding"/>
    <property type="evidence" value="ECO:0007669"/>
    <property type="project" value="InterPro"/>
</dbReference>
<dbReference type="Gene3D" id="2.20.28.10">
    <property type="match status" value="1"/>
</dbReference>
<dbReference type="InterPro" id="IPR010048">
    <property type="entry name" value="Hydroxylam_reduct"/>
</dbReference>
<evidence type="ECO:0000313" key="11">
    <source>
        <dbReference type="EMBL" id="REE26480.1"/>
    </source>
</evidence>
<feature type="binding site" evidence="9">
    <location>
        <position position="434"/>
    </location>
    <ligand>
        <name>hybrid [4Fe-2O-2S] cluster</name>
        <dbReference type="ChEBI" id="CHEBI:60519"/>
    </ligand>
</feature>
<evidence type="ECO:0000256" key="5">
    <source>
        <dbReference type="ARBA" id="ARBA00022982"/>
    </source>
</evidence>
<dbReference type="HAMAP" id="MF_00069">
    <property type="entry name" value="Hydroxylam_reduct"/>
    <property type="match status" value="1"/>
</dbReference>
<comment type="similarity">
    <text evidence="9">Belongs to the HCP family.</text>
</comment>
<dbReference type="InterPro" id="IPR011254">
    <property type="entry name" value="Prismane-like_sf"/>
</dbReference>
<keyword evidence="2" id="KW-0813">Transport</keyword>
<dbReference type="Pfam" id="PF00301">
    <property type="entry name" value="Rubredoxin"/>
    <property type="match status" value="1"/>
</dbReference>
<dbReference type="InterPro" id="IPR016099">
    <property type="entry name" value="Prismane-like_a/b-sand"/>
</dbReference>
<comment type="caution">
    <text evidence="11">The sequence shown here is derived from an EMBL/GenBank/DDBJ whole genome shotgun (WGS) entry which is preliminary data.</text>
</comment>
<dbReference type="InterPro" id="IPR004137">
    <property type="entry name" value="HCP/CODH"/>
</dbReference>
<feature type="binding site" evidence="9">
    <location>
        <position position="85"/>
    </location>
    <ligand>
        <name>[4Fe-4S] cluster</name>
        <dbReference type="ChEBI" id="CHEBI:49883"/>
    </ligand>
</feature>
<organism evidence="11 12">
    <name type="scientific">Methanothermobacter defluvii</name>
    <dbReference type="NCBI Taxonomy" id="49339"/>
    <lineage>
        <taxon>Archaea</taxon>
        <taxon>Methanobacteriati</taxon>
        <taxon>Methanobacteriota</taxon>
        <taxon>Methanomada group</taxon>
        <taxon>Methanobacteria</taxon>
        <taxon>Methanobacteriales</taxon>
        <taxon>Methanobacteriaceae</taxon>
        <taxon>Methanothermobacter</taxon>
    </lineage>
</organism>
<dbReference type="NCBIfam" id="NF003658">
    <property type="entry name" value="PRK05290.1"/>
    <property type="match status" value="1"/>
</dbReference>
<name>A0A371NDJ7_9EURY</name>
<dbReference type="PROSITE" id="PS50903">
    <property type="entry name" value="RUBREDOXIN_LIKE"/>
    <property type="match status" value="1"/>
</dbReference>
<protein>
    <recommendedName>
        <fullName evidence="9">Hydroxylamine reductase</fullName>
        <ecNumber evidence="9">1.7.99.1</ecNumber>
    </recommendedName>
    <alternativeName>
        <fullName evidence="9">Hybrid-cluster protein</fullName>
        <shortName evidence="9">HCP</shortName>
    </alternativeName>
    <alternativeName>
        <fullName evidence="9">Prismane protein</fullName>
    </alternativeName>
</protein>
<feature type="binding site" evidence="9">
    <location>
        <position position="79"/>
    </location>
    <ligand>
        <name>[4Fe-4S] cluster</name>
        <dbReference type="ChEBI" id="CHEBI:49883"/>
    </ligand>
</feature>
<evidence type="ECO:0000256" key="7">
    <source>
        <dbReference type="ARBA" id="ARBA00023004"/>
    </source>
</evidence>
<dbReference type="InterPro" id="IPR024934">
    <property type="entry name" value="Rubredoxin-like_dom"/>
</dbReference>
<evidence type="ECO:0000256" key="4">
    <source>
        <dbReference type="ARBA" id="ARBA00022723"/>
    </source>
</evidence>
<dbReference type="GO" id="GO:0050418">
    <property type="term" value="F:hydroxylamine reductase activity"/>
    <property type="evidence" value="ECO:0007669"/>
    <property type="project" value="UniProtKB-UniRule"/>
</dbReference>
<keyword evidence="6 9" id="KW-0560">Oxidoreductase</keyword>